<feature type="region of interest" description="Disordered" evidence="19">
    <location>
        <begin position="458"/>
        <end position="497"/>
    </location>
</feature>
<dbReference type="InterPro" id="IPR001739">
    <property type="entry name" value="Methyl_CpG_DNA-bd"/>
</dbReference>
<comment type="caution">
    <text evidence="24">The sequence shown here is derived from an EMBL/GenBank/DDBJ whole genome shotgun (WGS) entry which is preliminary data.</text>
</comment>
<keyword evidence="3" id="KW-0158">Chromosome</keyword>
<evidence type="ECO:0000256" key="4">
    <source>
        <dbReference type="ARBA" id="ARBA00022473"/>
    </source>
</evidence>
<evidence type="ECO:0000256" key="1">
    <source>
        <dbReference type="ARBA" id="ARBA00004123"/>
    </source>
</evidence>
<dbReference type="Pfam" id="PF00856">
    <property type="entry name" value="SET"/>
    <property type="match status" value="1"/>
</dbReference>
<evidence type="ECO:0000313" key="24">
    <source>
        <dbReference type="EMBL" id="KAG7463525.1"/>
    </source>
</evidence>
<dbReference type="SUPFAM" id="SSF54171">
    <property type="entry name" value="DNA-binding domain"/>
    <property type="match status" value="1"/>
</dbReference>
<keyword evidence="11" id="KW-0862">Zinc</keyword>
<dbReference type="InterPro" id="IPR046341">
    <property type="entry name" value="SET_dom_sf"/>
</dbReference>
<evidence type="ECO:0000256" key="5">
    <source>
        <dbReference type="ARBA" id="ARBA00022603"/>
    </source>
</evidence>
<dbReference type="GO" id="GO:0005634">
    <property type="term" value="C:nucleus"/>
    <property type="evidence" value="ECO:0007669"/>
    <property type="project" value="UniProtKB-SubCell"/>
</dbReference>
<dbReference type="PROSITE" id="PS50280">
    <property type="entry name" value="SET"/>
    <property type="match status" value="1"/>
</dbReference>
<dbReference type="InterPro" id="IPR003616">
    <property type="entry name" value="Post-SET_dom"/>
</dbReference>
<evidence type="ECO:0000259" key="20">
    <source>
        <dbReference type="PROSITE" id="PS50280"/>
    </source>
</evidence>
<evidence type="ECO:0000256" key="2">
    <source>
        <dbReference type="ARBA" id="ARBA00004286"/>
    </source>
</evidence>
<dbReference type="Gene3D" id="2.170.270.10">
    <property type="entry name" value="SET domain"/>
    <property type="match status" value="2"/>
</dbReference>
<keyword evidence="8" id="KW-0949">S-adenosyl-L-methionine</keyword>
<comment type="subcellular location">
    <subcellularLocation>
        <location evidence="2">Chromosome</location>
    </subcellularLocation>
    <subcellularLocation>
        <location evidence="1">Nucleus</location>
    </subcellularLocation>
</comment>
<feature type="domain" description="Pre-SET" evidence="21">
    <location>
        <begin position="352"/>
        <end position="417"/>
    </location>
</feature>
<keyword evidence="7" id="KW-0808">Transferase</keyword>
<dbReference type="InterPro" id="IPR001214">
    <property type="entry name" value="SET_dom"/>
</dbReference>
<evidence type="ECO:0000256" key="18">
    <source>
        <dbReference type="ARBA" id="ARBA00049087"/>
    </source>
</evidence>
<dbReference type="GO" id="GO:0070828">
    <property type="term" value="P:heterochromatin organization"/>
    <property type="evidence" value="ECO:0007669"/>
    <property type="project" value="TreeGrafter"/>
</dbReference>
<gene>
    <name evidence="24" type="ORF">MATL_G00177500</name>
</gene>
<dbReference type="SMART" id="SM00391">
    <property type="entry name" value="MBD"/>
    <property type="match status" value="1"/>
</dbReference>
<evidence type="ECO:0000256" key="10">
    <source>
        <dbReference type="ARBA" id="ARBA00022776"/>
    </source>
</evidence>
<organism evidence="24 25">
    <name type="scientific">Megalops atlanticus</name>
    <name type="common">Tarpon</name>
    <name type="synonym">Clupea gigantea</name>
    <dbReference type="NCBI Taxonomy" id="7932"/>
    <lineage>
        <taxon>Eukaryota</taxon>
        <taxon>Metazoa</taxon>
        <taxon>Chordata</taxon>
        <taxon>Craniata</taxon>
        <taxon>Vertebrata</taxon>
        <taxon>Euteleostomi</taxon>
        <taxon>Actinopterygii</taxon>
        <taxon>Neopterygii</taxon>
        <taxon>Teleostei</taxon>
        <taxon>Elopiformes</taxon>
        <taxon>Megalopidae</taxon>
        <taxon>Megalops</taxon>
    </lineage>
</organism>
<dbReference type="GO" id="GO:0051301">
    <property type="term" value="P:cell division"/>
    <property type="evidence" value="ECO:0007669"/>
    <property type="project" value="UniProtKB-KW"/>
</dbReference>
<feature type="region of interest" description="Disordered" evidence="19">
    <location>
        <begin position="117"/>
        <end position="170"/>
    </location>
</feature>
<evidence type="ECO:0000256" key="16">
    <source>
        <dbReference type="ARBA" id="ARBA00040299"/>
    </source>
</evidence>
<dbReference type="AlphaFoldDB" id="A0A9D3PQX9"/>
<feature type="domain" description="SET" evidence="20">
    <location>
        <begin position="420"/>
        <end position="667"/>
    </location>
</feature>
<evidence type="ECO:0000256" key="7">
    <source>
        <dbReference type="ARBA" id="ARBA00022679"/>
    </source>
</evidence>
<dbReference type="PANTHER" id="PTHR46024:SF3">
    <property type="entry name" value="HISTONE-LYSINE N-METHYLTRANSFERASE SETDB2"/>
    <property type="match status" value="1"/>
</dbReference>
<comment type="catalytic activity">
    <reaction evidence="18">
        <text>N(6),N(6)-dimethyl-L-lysyl(9)-[histone H3] + S-adenosyl-L-methionine = N(6),N(6),N(6)-trimethyl-L-lysyl(9)-[histone H3] + S-adenosyl-L-homocysteine + H(+)</text>
        <dbReference type="Rhea" id="RHEA:60288"/>
        <dbReference type="Rhea" id="RHEA-COMP:15538"/>
        <dbReference type="Rhea" id="RHEA-COMP:15541"/>
        <dbReference type="ChEBI" id="CHEBI:15378"/>
        <dbReference type="ChEBI" id="CHEBI:57856"/>
        <dbReference type="ChEBI" id="CHEBI:59789"/>
        <dbReference type="ChEBI" id="CHEBI:61961"/>
        <dbReference type="ChEBI" id="CHEBI:61976"/>
        <dbReference type="EC" id="2.1.1.366"/>
    </reaction>
</comment>
<evidence type="ECO:0000256" key="3">
    <source>
        <dbReference type="ARBA" id="ARBA00022454"/>
    </source>
</evidence>
<evidence type="ECO:0000259" key="23">
    <source>
        <dbReference type="PROSITE" id="PS50982"/>
    </source>
</evidence>
<evidence type="ECO:0000256" key="13">
    <source>
        <dbReference type="ARBA" id="ARBA00023242"/>
    </source>
</evidence>
<proteinExistence type="predicted"/>
<evidence type="ECO:0000256" key="11">
    <source>
        <dbReference type="ARBA" id="ARBA00022833"/>
    </source>
</evidence>
<accession>A0A9D3PQX9</accession>
<dbReference type="Pfam" id="PF05033">
    <property type="entry name" value="Pre-SET"/>
    <property type="match status" value="1"/>
</dbReference>
<dbReference type="SMART" id="SM00468">
    <property type="entry name" value="PreSET"/>
    <property type="match status" value="1"/>
</dbReference>
<protein>
    <recommendedName>
        <fullName evidence="16">Histone-lysine N-methyltransferase SETDB2</fullName>
        <ecNumber evidence="15">2.1.1.366</ecNumber>
    </recommendedName>
    <alternativeName>
        <fullName evidence="17">SET domain bifurcated 2</fullName>
    </alternativeName>
</protein>
<dbReference type="GO" id="GO:0140947">
    <property type="term" value="F:histone H3K9me2 methyltransferase activity"/>
    <property type="evidence" value="ECO:0007669"/>
    <property type="project" value="UniProtKB-EC"/>
</dbReference>
<dbReference type="InterPro" id="IPR051516">
    <property type="entry name" value="SETDB_methyltransferase"/>
</dbReference>
<evidence type="ECO:0000259" key="21">
    <source>
        <dbReference type="PROSITE" id="PS50867"/>
    </source>
</evidence>
<dbReference type="GO" id="GO:0008270">
    <property type="term" value="F:zinc ion binding"/>
    <property type="evidence" value="ECO:0007669"/>
    <property type="project" value="InterPro"/>
</dbReference>
<evidence type="ECO:0000256" key="9">
    <source>
        <dbReference type="ARBA" id="ARBA00022723"/>
    </source>
</evidence>
<dbReference type="GO" id="GO:0032259">
    <property type="term" value="P:methylation"/>
    <property type="evidence" value="ECO:0007669"/>
    <property type="project" value="UniProtKB-KW"/>
</dbReference>
<evidence type="ECO:0000256" key="17">
    <source>
        <dbReference type="ARBA" id="ARBA00042995"/>
    </source>
</evidence>
<evidence type="ECO:0000256" key="14">
    <source>
        <dbReference type="ARBA" id="ARBA00023306"/>
    </source>
</evidence>
<evidence type="ECO:0000313" key="25">
    <source>
        <dbReference type="Proteomes" id="UP001046870"/>
    </source>
</evidence>
<keyword evidence="6" id="KW-0132">Cell division</keyword>
<dbReference type="InterPro" id="IPR016177">
    <property type="entry name" value="DNA-bd_dom_sf"/>
</dbReference>
<dbReference type="PROSITE" id="PS50867">
    <property type="entry name" value="PRE_SET"/>
    <property type="match status" value="1"/>
</dbReference>
<keyword evidence="25" id="KW-1185">Reference proteome</keyword>
<dbReference type="GO" id="GO:0010629">
    <property type="term" value="P:negative regulation of gene expression"/>
    <property type="evidence" value="ECO:0007669"/>
    <property type="project" value="TreeGrafter"/>
</dbReference>
<keyword evidence="12" id="KW-0156">Chromatin regulator</keyword>
<dbReference type="EC" id="2.1.1.366" evidence="15"/>
<evidence type="ECO:0000256" key="12">
    <source>
        <dbReference type="ARBA" id="ARBA00022853"/>
    </source>
</evidence>
<evidence type="ECO:0000256" key="8">
    <source>
        <dbReference type="ARBA" id="ARBA00022691"/>
    </source>
</evidence>
<dbReference type="PROSITE" id="PS50868">
    <property type="entry name" value="POST_SET"/>
    <property type="match status" value="1"/>
</dbReference>
<keyword evidence="14" id="KW-0131">Cell cycle</keyword>
<name>A0A9D3PQX9_MEGAT</name>
<evidence type="ECO:0000256" key="19">
    <source>
        <dbReference type="SAM" id="MobiDB-lite"/>
    </source>
</evidence>
<dbReference type="EMBL" id="JAFDVH010000015">
    <property type="protein sequence ID" value="KAG7463525.1"/>
    <property type="molecule type" value="Genomic_DNA"/>
</dbReference>
<keyword evidence="9" id="KW-0479">Metal-binding</keyword>
<keyword evidence="5" id="KW-0489">Methyltransferase</keyword>
<evidence type="ECO:0000259" key="22">
    <source>
        <dbReference type="PROSITE" id="PS50868"/>
    </source>
</evidence>
<keyword evidence="4" id="KW-0217">Developmental protein</keyword>
<sequence length="692" mass="75846">MAQTGASEVEKAKHFWRSVDVDTAFDLLWEHQHCLRRRIKTCIATDKELIQGMNIMLAAELCISAKSESDSIEEVFISAEILAVPVTEGDGEQQDLQDGPGCQWGLDSVLLEEESRCRQIQSSSPHDPGSPPQRDGADLIAPLSPLQSDLGDPITPLSPSHCDGADLLAPMSPLQSDKAELLGPLSPLQPSFQSHSCSWTCVPGLPLSADHFRGHNPLQVPIMCRFQRQHAKPQGQGAGLDPGAPDVFYKAPCGRSLRRPAEVLRYLRETESDGVLHPGNFSFSPSVLLQRSASPPGGATETLLEPDISRGAEPTPVQLCNEVDDTRPEKFRYRKDRWPRGCFAGSGPIFSACCDCADGCVDRSKCSCLKLSLRAALRAKLYDSRRLNHPVPSGIYECGPWCGCDRVRCQNRVVQHGLQVRLQVFRTQDRGWGVRCRDDLDRGTFVCTYTGVVMRAGSGLRRTGPGSDGTCLGKVTSDPLTAKRKREEQSSDDDVEVVEEWTVPAVETGTPPGPSPPASPSLHVSVIQSLAGQDKEQAGEESAITERSSWLLTLQGQAHSDAEVDEWEETEGVVKEAEPWLNSDWGVEPEREGGDMDECHDEAEGEHVYYLDATEEGNVGRFLNHSCCPNLFVQNVFIDSHNRNFPTVAFFTSRPVTAGTELTWNYSYDPGSAPEQEVPCQCGYESCQGSLI</sequence>
<dbReference type="GO" id="GO:0003677">
    <property type="term" value="F:DNA binding"/>
    <property type="evidence" value="ECO:0007669"/>
    <property type="project" value="InterPro"/>
</dbReference>
<dbReference type="PROSITE" id="PS50982">
    <property type="entry name" value="MBD"/>
    <property type="match status" value="1"/>
</dbReference>
<keyword evidence="13" id="KW-0539">Nucleus</keyword>
<dbReference type="SMART" id="SM00317">
    <property type="entry name" value="SET"/>
    <property type="match status" value="1"/>
</dbReference>
<dbReference type="Pfam" id="PF01429">
    <property type="entry name" value="MBD"/>
    <property type="match status" value="1"/>
</dbReference>
<dbReference type="OrthoDB" id="5792673at2759"/>
<evidence type="ECO:0000256" key="6">
    <source>
        <dbReference type="ARBA" id="ARBA00022618"/>
    </source>
</evidence>
<reference evidence="24" key="1">
    <citation type="submission" date="2021-01" db="EMBL/GenBank/DDBJ databases">
        <authorList>
            <person name="Zahm M."/>
            <person name="Roques C."/>
            <person name="Cabau C."/>
            <person name="Klopp C."/>
            <person name="Donnadieu C."/>
            <person name="Jouanno E."/>
            <person name="Lampietro C."/>
            <person name="Louis A."/>
            <person name="Herpin A."/>
            <person name="Echchiki A."/>
            <person name="Berthelot C."/>
            <person name="Parey E."/>
            <person name="Roest-Crollius H."/>
            <person name="Braasch I."/>
            <person name="Postlethwait J."/>
            <person name="Bobe J."/>
            <person name="Montfort J."/>
            <person name="Bouchez O."/>
            <person name="Begum T."/>
            <person name="Mejri S."/>
            <person name="Adams A."/>
            <person name="Chen W.-J."/>
            <person name="Guiguen Y."/>
        </authorList>
    </citation>
    <scope>NUCLEOTIDE SEQUENCE</scope>
    <source>
        <strain evidence="24">YG-15Mar2019-1</strain>
        <tissue evidence="24">Brain</tissue>
    </source>
</reference>
<evidence type="ECO:0000256" key="15">
    <source>
        <dbReference type="ARBA" id="ARBA00039052"/>
    </source>
</evidence>
<dbReference type="InterPro" id="IPR007728">
    <property type="entry name" value="Pre-SET_dom"/>
</dbReference>
<keyword evidence="10" id="KW-0498">Mitosis</keyword>
<dbReference type="PANTHER" id="PTHR46024">
    <property type="entry name" value="HISTONE-LYSINE N-METHYLTRANSFERASE EGGLESS"/>
    <property type="match status" value="1"/>
</dbReference>
<dbReference type="SUPFAM" id="SSF82199">
    <property type="entry name" value="SET domain"/>
    <property type="match status" value="1"/>
</dbReference>
<dbReference type="Proteomes" id="UP001046870">
    <property type="component" value="Chromosome 15"/>
</dbReference>
<feature type="domain" description="Post-SET" evidence="22">
    <location>
        <begin position="676"/>
        <end position="692"/>
    </location>
</feature>
<feature type="domain" description="MBD" evidence="23">
    <location>
        <begin position="212"/>
        <end position="288"/>
    </location>
</feature>
<dbReference type="GO" id="GO:0005694">
    <property type="term" value="C:chromosome"/>
    <property type="evidence" value="ECO:0007669"/>
    <property type="project" value="UniProtKB-SubCell"/>
</dbReference>